<evidence type="ECO:0000313" key="2">
    <source>
        <dbReference type="EMBL" id="CAD9590464.1"/>
    </source>
</evidence>
<name>A0A7S2KYB5_9DINO</name>
<organism evidence="2">
    <name type="scientific">Zooxanthella nutricula</name>
    <dbReference type="NCBI Taxonomy" id="1333877"/>
    <lineage>
        <taxon>Eukaryota</taxon>
        <taxon>Sar</taxon>
        <taxon>Alveolata</taxon>
        <taxon>Dinophyceae</taxon>
        <taxon>Peridiniales</taxon>
        <taxon>Peridiniales incertae sedis</taxon>
        <taxon>Zooxanthella</taxon>
    </lineage>
</organism>
<dbReference type="AlphaFoldDB" id="A0A7S2KYB5"/>
<reference evidence="2" key="1">
    <citation type="submission" date="2021-01" db="EMBL/GenBank/DDBJ databases">
        <authorList>
            <person name="Corre E."/>
            <person name="Pelletier E."/>
            <person name="Niang G."/>
            <person name="Scheremetjew M."/>
            <person name="Finn R."/>
            <person name="Kale V."/>
            <person name="Holt S."/>
            <person name="Cochrane G."/>
            <person name="Meng A."/>
            <person name="Brown T."/>
            <person name="Cohen L."/>
        </authorList>
    </citation>
    <scope>NUCLEOTIDE SEQUENCE</scope>
    <source>
        <strain evidence="2">RCC3387</strain>
    </source>
</reference>
<dbReference type="EMBL" id="HBGW01054178">
    <property type="protein sequence ID" value="CAD9590464.1"/>
    <property type="molecule type" value="Transcribed_RNA"/>
</dbReference>
<gene>
    <name evidence="2" type="ORF">BRAN1462_LOCUS34377</name>
</gene>
<feature type="signal peptide" evidence="1">
    <location>
        <begin position="1"/>
        <end position="27"/>
    </location>
</feature>
<evidence type="ECO:0000256" key="1">
    <source>
        <dbReference type="SAM" id="SignalP"/>
    </source>
</evidence>
<protein>
    <submittedName>
        <fullName evidence="2">Uncharacterized protein</fullName>
    </submittedName>
</protein>
<accession>A0A7S2KYB5</accession>
<keyword evidence="1" id="KW-0732">Signal</keyword>
<sequence length="206" mass="21781">MAPPSGGGTGAARLLLLVAACVPAARGDSVVEILGQLKAMRDVASELFDSAAAGIKEAGDATEAEKVSKWSNDWLSVLGVQRGLTGLVKDFALNYLGRSSYHDANGELVDAISALSMRMRSHDALGDDEAAARVLRQYVMDICKAGKKVFASGGSLHTMLSELQAVLKDANIRHFAKGMKNSAQLRKVLEYLAGPRPADAAEPEEL</sequence>
<proteinExistence type="predicted"/>
<feature type="chain" id="PRO_5030789749" evidence="1">
    <location>
        <begin position="28"/>
        <end position="206"/>
    </location>
</feature>